<name>A0A1M2VFR6_TRAPU</name>
<gene>
    <name evidence="4" type="ORF">TRAPUB_2752</name>
</gene>
<feature type="compositionally biased region" description="Acidic residues" evidence="2">
    <location>
        <begin position="230"/>
        <end position="241"/>
    </location>
</feature>
<sequence length="444" mass="47610">MSSRASSPPSNDNDLAAMFVPRSPPSLPTDANPSYKSSVDSDQWHGDSNDALIYAEPPHFYLDKASYARLPSPLPYIHDPFLVMEASPDPSPISSVFSSPLLSSACPLPLSSDFPASFALESPAVASETSATTFDLISGDTLDEDELDKYVLSPNEITARAAALQAQSEISSTAHLITTEVDSCAFVPATSAVTPAAAFPGVASADGHGPISTVAPVNRGKKRSRKGSVEGEEDKENEAPEEADKPAGSLTAPAEEPTRKRMKSYDILPALEVAFTNGADVGAYSQPTETSQGHAYSEVENENNPLSTSSPVSPWPPDDFAAQSDEDQAELPDDEEDAATPAAAVFTCGMDEGECTHPITDRIEDKRAHLNARHGTTNTQGRYVCTYSNCTTKKAEGYTDKCNRNKHVISVHWGGWFRCAWPGCSKAYRREDTLSRHKNAKGHV</sequence>
<dbReference type="Proteomes" id="UP000184267">
    <property type="component" value="Unassembled WGS sequence"/>
</dbReference>
<keyword evidence="5" id="KW-1185">Reference proteome</keyword>
<feature type="domain" description="C2H2-type" evidence="3">
    <location>
        <begin position="417"/>
        <end position="444"/>
    </location>
</feature>
<evidence type="ECO:0000256" key="2">
    <source>
        <dbReference type="SAM" id="MobiDB-lite"/>
    </source>
</evidence>
<dbReference type="EMBL" id="MNAD01001310">
    <property type="protein sequence ID" value="OJT06406.1"/>
    <property type="molecule type" value="Genomic_DNA"/>
</dbReference>
<evidence type="ECO:0000259" key="3">
    <source>
        <dbReference type="PROSITE" id="PS50157"/>
    </source>
</evidence>
<proteinExistence type="predicted"/>
<keyword evidence="1" id="KW-0862">Zinc</keyword>
<protein>
    <recommendedName>
        <fullName evidence="3">C2H2-type domain-containing protein</fullName>
    </recommendedName>
</protein>
<accession>A0A1M2VFR6</accession>
<evidence type="ECO:0000313" key="5">
    <source>
        <dbReference type="Proteomes" id="UP000184267"/>
    </source>
</evidence>
<evidence type="ECO:0000256" key="1">
    <source>
        <dbReference type="PROSITE-ProRule" id="PRU00042"/>
    </source>
</evidence>
<feature type="compositionally biased region" description="Polar residues" evidence="2">
    <location>
        <begin position="285"/>
        <end position="294"/>
    </location>
</feature>
<evidence type="ECO:0000313" key="4">
    <source>
        <dbReference type="EMBL" id="OJT06406.1"/>
    </source>
</evidence>
<dbReference type="STRING" id="154538.A0A1M2VFR6"/>
<feature type="region of interest" description="Disordered" evidence="2">
    <location>
        <begin position="200"/>
        <end position="262"/>
    </location>
</feature>
<organism evidence="4 5">
    <name type="scientific">Trametes pubescens</name>
    <name type="common">White-rot fungus</name>
    <dbReference type="NCBI Taxonomy" id="154538"/>
    <lineage>
        <taxon>Eukaryota</taxon>
        <taxon>Fungi</taxon>
        <taxon>Dikarya</taxon>
        <taxon>Basidiomycota</taxon>
        <taxon>Agaricomycotina</taxon>
        <taxon>Agaricomycetes</taxon>
        <taxon>Polyporales</taxon>
        <taxon>Polyporaceae</taxon>
        <taxon>Trametes</taxon>
    </lineage>
</organism>
<feature type="compositionally biased region" description="Acidic residues" evidence="2">
    <location>
        <begin position="324"/>
        <end position="335"/>
    </location>
</feature>
<feature type="compositionally biased region" description="Polar residues" evidence="2">
    <location>
        <begin position="1"/>
        <end position="13"/>
    </location>
</feature>
<keyword evidence="1" id="KW-0863">Zinc-finger</keyword>
<feature type="compositionally biased region" description="Polar residues" evidence="2">
    <location>
        <begin position="302"/>
        <end position="312"/>
    </location>
</feature>
<feature type="region of interest" description="Disordered" evidence="2">
    <location>
        <begin position="1"/>
        <end position="48"/>
    </location>
</feature>
<keyword evidence="1" id="KW-0479">Metal-binding</keyword>
<dbReference type="PROSITE" id="PS50157">
    <property type="entry name" value="ZINC_FINGER_C2H2_2"/>
    <property type="match status" value="1"/>
</dbReference>
<dbReference type="PROSITE" id="PS00028">
    <property type="entry name" value="ZINC_FINGER_C2H2_1"/>
    <property type="match status" value="1"/>
</dbReference>
<dbReference type="GO" id="GO:0008270">
    <property type="term" value="F:zinc ion binding"/>
    <property type="evidence" value="ECO:0007669"/>
    <property type="project" value="UniProtKB-KW"/>
</dbReference>
<dbReference type="OrthoDB" id="2766506at2759"/>
<dbReference type="Gene3D" id="3.30.160.60">
    <property type="entry name" value="Classic Zinc Finger"/>
    <property type="match status" value="1"/>
</dbReference>
<reference evidence="4 5" key="1">
    <citation type="submission" date="2016-10" db="EMBL/GenBank/DDBJ databases">
        <title>Genome sequence of the basidiomycete white-rot fungus Trametes pubescens.</title>
        <authorList>
            <person name="Makela M.R."/>
            <person name="Granchi Z."/>
            <person name="Peng M."/>
            <person name="De Vries R.P."/>
            <person name="Grigoriev I."/>
            <person name="Riley R."/>
            <person name="Hilden K."/>
        </authorList>
    </citation>
    <scope>NUCLEOTIDE SEQUENCE [LARGE SCALE GENOMIC DNA]</scope>
    <source>
        <strain evidence="4 5">FBCC735</strain>
    </source>
</reference>
<dbReference type="AlphaFoldDB" id="A0A1M2VFR6"/>
<dbReference type="InterPro" id="IPR013087">
    <property type="entry name" value="Znf_C2H2_type"/>
</dbReference>
<feature type="compositionally biased region" description="Polar residues" evidence="2">
    <location>
        <begin position="29"/>
        <end position="41"/>
    </location>
</feature>
<dbReference type="SMART" id="SM00355">
    <property type="entry name" value="ZnF_C2H2"/>
    <property type="match status" value="2"/>
</dbReference>
<comment type="caution">
    <text evidence="4">The sequence shown here is derived from an EMBL/GenBank/DDBJ whole genome shotgun (WGS) entry which is preliminary data.</text>
</comment>
<feature type="region of interest" description="Disordered" evidence="2">
    <location>
        <begin position="282"/>
        <end position="335"/>
    </location>
</feature>